<keyword evidence="7 10" id="KW-0224">Dipeptidase</keyword>
<name>A0A9D1DLS9_9FIRM</name>
<dbReference type="EMBL" id="DVHH01000156">
    <property type="protein sequence ID" value="HIR55196.1"/>
    <property type="molecule type" value="Genomic_DNA"/>
</dbReference>
<dbReference type="GO" id="GO:0008270">
    <property type="term" value="F:zinc ion binding"/>
    <property type="evidence" value="ECO:0007669"/>
    <property type="project" value="InterPro"/>
</dbReference>
<dbReference type="EC" id="3.4.13.-" evidence="10"/>
<keyword evidence="4" id="KW-0479">Metal-binding</keyword>
<keyword evidence="5 10" id="KW-0378">Hydrolase</keyword>
<dbReference type="InterPro" id="IPR002933">
    <property type="entry name" value="Peptidase_M20"/>
</dbReference>
<organism evidence="10 11">
    <name type="scientific">Candidatus Scatomorpha intestinigallinarum</name>
    <dbReference type="NCBI Taxonomy" id="2840923"/>
    <lineage>
        <taxon>Bacteria</taxon>
        <taxon>Bacillati</taxon>
        <taxon>Bacillota</taxon>
        <taxon>Clostridia</taxon>
        <taxon>Eubacteriales</taxon>
        <taxon>Candidatus Scatomorpha</taxon>
    </lineage>
</organism>
<dbReference type="PANTHER" id="PTHR43808:SF31">
    <property type="entry name" value="N-ACETYL-L-CITRULLINE DEACETYLASE"/>
    <property type="match status" value="1"/>
</dbReference>
<comment type="cofactor">
    <cofactor evidence="1">
        <name>Zn(2+)</name>
        <dbReference type="ChEBI" id="CHEBI:29105"/>
    </cofactor>
</comment>
<keyword evidence="3" id="KW-0645">Protease</keyword>
<dbReference type="Gene3D" id="3.30.70.360">
    <property type="match status" value="2"/>
</dbReference>
<dbReference type="PANTHER" id="PTHR43808">
    <property type="entry name" value="ACETYLORNITHINE DEACETYLASE"/>
    <property type="match status" value="1"/>
</dbReference>
<comment type="similarity">
    <text evidence="2">Belongs to the peptidase M20A family.</text>
</comment>
<dbReference type="GO" id="GO:0006526">
    <property type="term" value="P:L-arginine biosynthetic process"/>
    <property type="evidence" value="ECO:0007669"/>
    <property type="project" value="TreeGrafter"/>
</dbReference>
<keyword evidence="8" id="KW-0482">Metalloprotease</keyword>
<sequence>MTLQERISQWVDAHEAELIRDIGRLVAVKSVRGEPGPDAPFGPGPRAALDEALALCSEYGFSTALYGGAVGTADMNALPARVDILGHLDVVAEGAGWDTPPYEAVLKGDGCLYGRGTDDDKGPIVMALFAMRCVRELGLPLRHGCRLIMGTDEESGSADLPYYYSEHAPAPNTFTPDTGFPVYNVEKGMYRPVVTRTWADEEVLPRVASIDGGFRINVLPSDARASVLGLDAAEVLKYGGAADSRCGVVLSACDMKGGAELSVHGRQAHAASPWEGVNGITALLEVLSSLPLADCESTRAVRALAAAFPHGDWRGEACGIAQKDGLSGELTLSFDLLSLGACGLEARLDGRVPICADEGNCRAPFEAKLGGLGFTVEGGMAPAHHTPAEGEFVSTLLGCYEAYTGRKGECLATGGGTYVHDIEGGVAFGAGMPDFASNLHGANERINIRDSLTACKIFALAIAELCGE</sequence>
<accession>A0A9D1DLS9</accession>
<gene>
    <name evidence="10" type="ORF">IAD36_06375</name>
</gene>
<dbReference type="GO" id="GO:0008237">
    <property type="term" value="F:metallopeptidase activity"/>
    <property type="evidence" value="ECO:0007669"/>
    <property type="project" value="UniProtKB-KW"/>
</dbReference>
<dbReference type="GO" id="GO:0006508">
    <property type="term" value="P:proteolysis"/>
    <property type="evidence" value="ECO:0007669"/>
    <property type="project" value="UniProtKB-KW"/>
</dbReference>
<dbReference type="NCBIfam" id="TIGR01887">
    <property type="entry name" value="dipeptidaselike"/>
    <property type="match status" value="1"/>
</dbReference>
<feature type="domain" description="Peptidase M20 dimerisation" evidence="9">
    <location>
        <begin position="258"/>
        <end position="293"/>
    </location>
</feature>
<evidence type="ECO:0000313" key="10">
    <source>
        <dbReference type="EMBL" id="HIR55196.1"/>
    </source>
</evidence>
<dbReference type="Proteomes" id="UP000824238">
    <property type="component" value="Unassembled WGS sequence"/>
</dbReference>
<dbReference type="AlphaFoldDB" id="A0A9D1DLS9"/>
<evidence type="ECO:0000256" key="3">
    <source>
        <dbReference type="ARBA" id="ARBA00022670"/>
    </source>
</evidence>
<evidence type="ECO:0000256" key="1">
    <source>
        <dbReference type="ARBA" id="ARBA00001947"/>
    </source>
</evidence>
<dbReference type="InterPro" id="IPR010964">
    <property type="entry name" value="M20A_pepV-rel"/>
</dbReference>
<dbReference type="InterPro" id="IPR011650">
    <property type="entry name" value="Peptidase_M20_dimer"/>
</dbReference>
<evidence type="ECO:0000256" key="4">
    <source>
        <dbReference type="ARBA" id="ARBA00022723"/>
    </source>
</evidence>
<keyword evidence="6" id="KW-0862">Zinc</keyword>
<dbReference type="Pfam" id="PF07687">
    <property type="entry name" value="M20_dimer"/>
    <property type="match status" value="1"/>
</dbReference>
<evidence type="ECO:0000256" key="5">
    <source>
        <dbReference type="ARBA" id="ARBA00022801"/>
    </source>
</evidence>
<evidence type="ECO:0000313" key="11">
    <source>
        <dbReference type="Proteomes" id="UP000824238"/>
    </source>
</evidence>
<reference evidence="10" key="1">
    <citation type="submission" date="2020-10" db="EMBL/GenBank/DDBJ databases">
        <authorList>
            <person name="Gilroy R."/>
        </authorList>
    </citation>
    <scope>NUCLEOTIDE SEQUENCE</scope>
    <source>
        <strain evidence="10">ChiGjej3B3-7149</strain>
    </source>
</reference>
<comment type="caution">
    <text evidence="10">The sequence shown here is derived from an EMBL/GenBank/DDBJ whole genome shotgun (WGS) entry which is preliminary data.</text>
</comment>
<evidence type="ECO:0000256" key="8">
    <source>
        <dbReference type="ARBA" id="ARBA00023049"/>
    </source>
</evidence>
<dbReference type="GO" id="GO:0016805">
    <property type="term" value="F:dipeptidase activity"/>
    <property type="evidence" value="ECO:0007669"/>
    <property type="project" value="UniProtKB-KW"/>
</dbReference>
<dbReference type="Pfam" id="PF01546">
    <property type="entry name" value="Peptidase_M20"/>
    <property type="match status" value="1"/>
</dbReference>
<evidence type="ECO:0000256" key="7">
    <source>
        <dbReference type="ARBA" id="ARBA00022997"/>
    </source>
</evidence>
<dbReference type="Gene3D" id="3.40.630.10">
    <property type="entry name" value="Zn peptidases"/>
    <property type="match status" value="1"/>
</dbReference>
<dbReference type="GO" id="GO:0008777">
    <property type="term" value="F:acetylornithine deacetylase activity"/>
    <property type="evidence" value="ECO:0007669"/>
    <property type="project" value="TreeGrafter"/>
</dbReference>
<evidence type="ECO:0000256" key="2">
    <source>
        <dbReference type="ARBA" id="ARBA00006247"/>
    </source>
</evidence>
<protein>
    <submittedName>
        <fullName evidence="10">Sapep family Mn(2+)-dependent dipeptidase</fullName>
        <ecNumber evidence="10">3.4.13.-</ecNumber>
    </submittedName>
</protein>
<evidence type="ECO:0000259" key="9">
    <source>
        <dbReference type="Pfam" id="PF07687"/>
    </source>
</evidence>
<dbReference type="SUPFAM" id="SSF55031">
    <property type="entry name" value="Bacterial exopeptidase dimerisation domain"/>
    <property type="match status" value="1"/>
</dbReference>
<dbReference type="SUPFAM" id="SSF53187">
    <property type="entry name" value="Zn-dependent exopeptidases"/>
    <property type="match status" value="1"/>
</dbReference>
<evidence type="ECO:0000256" key="6">
    <source>
        <dbReference type="ARBA" id="ARBA00022833"/>
    </source>
</evidence>
<reference evidence="10" key="2">
    <citation type="journal article" date="2021" name="PeerJ">
        <title>Extensive microbial diversity within the chicken gut microbiome revealed by metagenomics and culture.</title>
        <authorList>
            <person name="Gilroy R."/>
            <person name="Ravi A."/>
            <person name="Getino M."/>
            <person name="Pursley I."/>
            <person name="Horton D.L."/>
            <person name="Alikhan N.F."/>
            <person name="Baker D."/>
            <person name="Gharbi K."/>
            <person name="Hall N."/>
            <person name="Watson M."/>
            <person name="Adriaenssens E.M."/>
            <person name="Foster-Nyarko E."/>
            <person name="Jarju S."/>
            <person name="Secka A."/>
            <person name="Antonio M."/>
            <person name="Oren A."/>
            <person name="Chaudhuri R.R."/>
            <person name="La Ragione R."/>
            <person name="Hildebrand F."/>
            <person name="Pallen M.J."/>
        </authorList>
    </citation>
    <scope>NUCLEOTIDE SEQUENCE</scope>
    <source>
        <strain evidence="10">ChiGjej3B3-7149</strain>
    </source>
</reference>
<dbReference type="InterPro" id="IPR050072">
    <property type="entry name" value="Peptidase_M20A"/>
</dbReference>
<dbReference type="InterPro" id="IPR036264">
    <property type="entry name" value="Bact_exopeptidase_dim_dom"/>
</dbReference>
<proteinExistence type="inferred from homology"/>